<dbReference type="PANTHER" id="PTHR43174">
    <property type="entry name" value="UDP-N-ACETYLGLUCOSAMINE 2-EPIMERASE"/>
    <property type="match status" value="1"/>
</dbReference>
<keyword evidence="1" id="KW-0413">Isomerase</keyword>
<dbReference type="EMBL" id="BATJ01000004">
    <property type="protein sequence ID" value="GAD66588.1"/>
    <property type="molecule type" value="Genomic_DNA"/>
</dbReference>
<keyword evidence="4" id="KW-1185">Reference proteome</keyword>
<gene>
    <name evidence="3" type="ORF">VPR01S_04_01930</name>
</gene>
<comment type="similarity">
    <text evidence="1">Belongs to the UDP-N-acetylglucosamine 2-epimerase family.</text>
</comment>
<dbReference type="RefSeq" id="WP_021704568.1">
    <property type="nucleotide sequence ID" value="NZ_BATJ01000004.1"/>
</dbReference>
<comment type="caution">
    <text evidence="3">The sequence shown here is derived from an EMBL/GenBank/DDBJ whole genome shotgun (WGS) entry which is preliminary data.</text>
</comment>
<dbReference type="SUPFAM" id="SSF53756">
    <property type="entry name" value="UDP-Glycosyltransferase/glycogen phosphorylase"/>
    <property type="match status" value="1"/>
</dbReference>
<feature type="domain" description="UDP-N-acetylglucosamine 2-epimerase" evidence="2">
    <location>
        <begin position="26"/>
        <end position="356"/>
    </location>
</feature>
<evidence type="ECO:0000259" key="2">
    <source>
        <dbReference type="Pfam" id="PF02350"/>
    </source>
</evidence>
<dbReference type="GO" id="GO:0016853">
    <property type="term" value="F:isomerase activity"/>
    <property type="evidence" value="ECO:0007669"/>
    <property type="project" value="UniProtKB-KW"/>
</dbReference>
<dbReference type="eggNOG" id="COG0381">
    <property type="taxonomic scope" value="Bacteria"/>
</dbReference>
<dbReference type="InterPro" id="IPR003331">
    <property type="entry name" value="UDP_GlcNAc_Epimerase_2_dom"/>
</dbReference>
<dbReference type="NCBIfam" id="TIGR00236">
    <property type="entry name" value="wecB"/>
    <property type="match status" value="1"/>
</dbReference>
<protein>
    <submittedName>
        <fullName evidence="3">Putative UDP-N-acetylglucosamine 2-epimerase</fullName>
    </submittedName>
</protein>
<dbReference type="STRING" id="1219065.VPR01S_04_01930"/>
<dbReference type="InterPro" id="IPR029767">
    <property type="entry name" value="WecB-like"/>
</dbReference>
<dbReference type="Proteomes" id="UP000016570">
    <property type="component" value="Unassembled WGS sequence"/>
</dbReference>
<evidence type="ECO:0000313" key="3">
    <source>
        <dbReference type="EMBL" id="GAD66588.1"/>
    </source>
</evidence>
<sequence>MENIKILTVLGARPQFIKAGAVSRAFATQPVITEVIVHTGQHYDSKMSDVFFEQMSIPKPNYNLGINGLGHGAMTGQMLEKIEEVIEIEKPDYLLVYGDTNSTLAGALAASKLHVPVIHIEAGLRSFNMLMPEEINRTLTDRVSTLLLCPTQSAMDNLSKEGYETLEHCEFHLVGDVMQDAALYYKEYAVKPEELKGTSVEEYILATLHRAENTDSKDNLTSIVKALNDLNKEKQVILPIHPRTKALIEKYGLEVEFTMIEPVGYLEMIWLLENSSLVMTDSGGLQKEAFFFSKPCITMRDQTEWVELINCGANILTGACYEKILSAYNIMKDKKVDDMKNLYGGGTASRKITSIILSMD</sequence>
<dbReference type="Gene3D" id="3.40.50.2000">
    <property type="entry name" value="Glycogen Phosphorylase B"/>
    <property type="match status" value="2"/>
</dbReference>
<evidence type="ECO:0000313" key="4">
    <source>
        <dbReference type="Proteomes" id="UP000016570"/>
    </source>
</evidence>
<organism evidence="3 4">
    <name type="scientific">Vibrio proteolyticus NBRC 13287</name>
    <dbReference type="NCBI Taxonomy" id="1219065"/>
    <lineage>
        <taxon>Bacteria</taxon>
        <taxon>Pseudomonadati</taxon>
        <taxon>Pseudomonadota</taxon>
        <taxon>Gammaproteobacteria</taxon>
        <taxon>Vibrionales</taxon>
        <taxon>Vibrionaceae</taxon>
        <taxon>Vibrio</taxon>
    </lineage>
</organism>
<evidence type="ECO:0000256" key="1">
    <source>
        <dbReference type="RuleBase" id="RU003513"/>
    </source>
</evidence>
<dbReference type="AlphaFoldDB" id="U3BIW0"/>
<name>U3BIW0_VIBPR</name>
<accession>U3BIW0</accession>
<reference evidence="3 4" key="1">
    <citation type="submission" date="2013-09" db="EMBL/GenBank/DDBJ databases">
        <title>Whole genome shotgun sequence of Vibrio proteolyticus NBRC 13287.</title>
        <authorList>
            <person name="Isaki S."/>
            <person name="Hosoyama A."/>
            <person name="Numata M."/>
            <person name="Hashimoto M."/>
            <person name="Hosoyama Y."/>
            <person name="Tsuchikane K."/>
            <person name="Noguchi M."/>
            <person name="Hirakata S."/>
            <person name="Ichikawa N."/>
            <person name="Ohji S."/>
            <person name="Yamazoe A."/>
            <person name="Fujita N."/>
        </authorList>
    </citation>
    <scope>NUCLEOTIDE SEQUENCE [LARGE SCALE GENOMIC DNA]</scope>
    <source>
        <strain evidence="3 4">NBRC 13287</strain>
    </source>
</reference>
<proteinExistence type="inferred from homology"/>
<dbReference type="PANTHER" id="PTHR43174:SF1">
    <property type="entry name" value="UDP-N-ACETYLGLUCOSAMINE 2-EPIMERASE"/>
    <property type="match status" value="1"/>
</dbReference>
<dbReference type="CDD" id="cd03786">
    <property type="entry name" value="GTB_UDP-GlcNAc_2-Epimerase"/>
    <property type="match status" value="1"/>
</dbReference>
<dbReference type="Pfam" id="PF02350">
    <property type="entry name" value="Epimerase_2"/>
    <property type="match status" value="1"/>
</dbReference>